<evidence type="ECO:0000313" key="2">
    <source>
        <dbReference type="EMBL" id="KNC26809.1"/>
    </source>
</evidence>
<comment type="caution">
    <text evidence="2">The sequence shown here is derived from an EMBL/GenBank/DDBJ whole genome shotgun (WGS) entry which is preliminary data.</text>
</comment>
<feature type="signal peptide" evidence="1">
    <location>
        <begin position="1"/>
        <end position="20"/>
    </location>
</feature>
<protein>
    <submittedName>
        <fullName evidence="2">Uncharacterized protein</fullName>
    </submittedName>
</protein>
<evidence type="ECO:0000313" key="3">
    <source>
        <dbReference type="Proteomes" id="UP000037069"/>
    </source>
</evidence>
<keyword evidence="3" id="KW-1185">Reference proteome</keyword>
<evidence type="ECO:0000256" key="1">
    <source>
        <dbReference type="SAM" id="SignalP"/>
    </source>
</evidence>
<dbReference type="Proteomes" id="UP000037069">
    <property type="component" value="Unassembled WGS sequence"/>
</dbReference>
<gene>
    <name evidence="2" type="ORF">FF38_06380</name>
</gene>
<name>A0A0L0C5W5_LUCCU</name>
<organism evidence="2 3">
    <name type="scientific">Lucilia cuprina</name>
    <name type="common">Green bottle fly</name>
    <name type="synonym">Australian sheep blowfly</name>
    <dbReference type="NCBI Taxonomy" id="7375"/>
    <lineage>
        <taxon>Eukaryota</taxon>
        <taxon>Metazoa</taxon>
        <taxon>Ecdysozoa</taxon>
        <taxon>Arthropoda</taxon>
        <taxon>Hexapoda</taxon>
        <taxon>Insecta</taxon>
        <taxon>Pterygota</taxon>
        <taxon>Neoptera</taxon>
        <taxon>Endopterygota</taxon>
        <taxon>Diptera</taxon>
        <taxon>Brachycera</taxon>
        <taxon>Muscomorpha</taxon>
        <taxon>Oestroidea</taxon>
        <taxon>Calliphoridae</taxon>
        <taxon>Luciliinae</taxon>
        <taxon>Lucilia</taxon>
    </lineage>
</organism>
<accession>A0A0L0C5W5</accession>
<dbReference type="AlphaFoldDB" id="A0A0L0C5W5"/>
<sequence>MTSKLWLLLCLLTLQEHVHTETNTSSQGLKNLLIFNLTPAATNDSCAYFNLYKHLFEEMNSQNHPMIQVYYNRVIQKLYDSVPAHMLFLQLWQIYNKCDPSTFVAMVRAQLSLFWLHNMNEYPDYDYLLMVANGLYKIKNYYLYNSLNTRTQVLFERALKSLPNSLHHLFGHQEFCLMNRKYQEMLYQTNSDEFVTNQEIRFAFTWHFMKRYNDGKGKIKPIFDYFNLTSFGEDEDYDLIEEQETTDLVGIPSSLTVALYSKHFKNFYSRWPVYDQKIGGNLSGIPEFTWQQDYHVWSVKVVDDDQLVFFQNQYVMCATSFYDNKRRFVFGVKNRSLLDSECQWSAGKCDRR</sequence>
<keyword evidence="1" id="KW-0732">Signal</keyword>
<dbReference type="EMBL" id="JRES01000955">
    <property type="protein sequence ID" value="KNC26809.1"/>
    <property type="molecule type" value="Genomic_DNA"/>
</dbReference>
<reference evidence="2 3" key="1">
    <citation type="journal article" date="2015" name="Nat. Commun.">
        <title>Lucilia cuprina genome unlocks parasitic fly biology to underpin future interventions.</title>
        <authorList>
            <person name="Anstead C.A."/>
            <person name="Korhonen P.K."/>
            <person name="Young N.D."/>
            <person name="Hall R.S."/>
            <person name="Jex A.R."/>
            <person name="Murali S.C."/>
            <person name="Hughes D.S."/>
            <person name="Lee S.F."/>
            <person name="Perry T."/>
            <person name="Stroehlein A.J."/>
            <person name="Ansell B.R."/>
            <person name="Breugelmans B."/>
            <person name="Hofmann A."/>
            <person name="Qu J."/>
            <person name="Dugan S."/>
            <person name="Lee S.L."/>
            <person name="Chao H."/>
            <person name="Dinh H."/>
            <person name="Han Y."/>
            <person name="Doddapaneni H.V."/>
            <person name="Worley K.C."/>
            <person name="Muzny D.M."/>
            <person name="Ioannidis P."/>
            <person name="Waterhouse R.M."/>
            <person name="Zdobnov E.M."/>
            <person name="James P.J."/>
            <person name="Bagnall N.H."/>
            <person name="Kotze A.C."/>
            <person name="Gibbs R.A."/>
            <person name="Richards S."/>
            <person name="Batterham P."/>
            <person name="Gasser R.B."/>
        </authorList>
    </citation>
    <scope>NUCLEOTIDE SEQUENCE [LARGE SCALE GENOMIC DNA]</scope>
    <source>
        <strain evidence="2 3">LS</strain>
        <tissue evidence="2">Full body</tissue>
    </source>
</reference>
<dbReference type="OrthoDB" id="7956998at2759"/>
<proteinExistence type="predicted"/>
<feature type="chain" id="PRO_5005535841" evidence="1">
    <location>
        <begin position="21"/>
        <end position="352"/>
    </location>
</feature>